<dbReference type="Proteomes" id="UP000250235">
    <property type="component" value="Unassembled WGS sequence"/>
</dbReference>
<feature type="region of interest" description="Disordered" evidence="2">
    <location>
        <begin position="52"/>
        <end position="78"/>
    </location>
</feature>
<feature type="compositionally biased region" description="Polar residues" evidence="2">
    <location>
        <begin position="16"/>
        <end position="27"/>
    </location>
</feature>
<protein>
    <recommendedName>
        <fullName evidence="3">CCHC-type domain-containing protein</fullName>
    </recommendedName>
</protein>
<dbReference type="InterPro" id="IPR001878">
    <property type="entry name" value="Znf_CCHC"/>
</dbReference>
<feature type="compositionally biased region" description="Polar residues" evidence="2">
    <location>
        <begin position="260"/>
        <end position="269"/>
    </location>
</feature>
<sequence length="318" mass="33928">MARAPMSGPPPGLAGSNGTNHGPNHGSQCAREGHEDGCPPCAAHQIEHAEPLGSLGLNGAGDGPGDFMPIGGSLRSGSSSSSKVEYCGQCGGKHPTAQCVGVQGSCNVCGQYGHFERVCPLSGSQHTAAPPQGRGGSSRAGLKPRPAVKPGFPKNNTTRKTTKPQRDMGSNPSSESNYKTAVNSKNKMQMLCMRKETTAQRNLQQNMWSRLQEWYRKEELLDRSPTLPRTYQTTVGNDGNSPKKLTVNSTRVRRTEVDNQDNISLTGQPAGTREQIPPAGTRRNTQNGVAPTNQNATVLPSTNEIKQQLDTNMLPAFT</sequence>
<evidence type="ECO:0000256" key="1">
    <source>
        <dbReference type="PROSITE-ProRule" id="PRU00047"/>
    </source>
</evidence>
<keyword evidence="1" id="KW-0862">Zinc</keyword>
<evidence type="ECO:0000259" key="3">
    <source>
        <dbReference type="PROSITE" id="PS50158"/>
    </source>
</evidence>
<keyword evidence="1" id="KW-0863">Zinc-finger</keyword>
<accession>A0A2Z7B5R9</accession>
<dbReference type="PROSITE" id="PS50158">
    <property type="entry name" value="ZF_CCHC"/>
    <property type="match status" value="1"/>
</dbReference>
<feature type="domain" description="CCHC-type" evidence="3">
    <location>
        <begin position="106"/>
        <end position="120"/>
    </location>
</feature>
<gene>
    <name evidence="4" type="ORF">F511_06706</name>
</gene>
<evidence type="ECO:0000313" key="4">
    <source>
        <dbReference type="EMBL" id="KZV29854.1"/>
    </source>
</evidence>
<feature type="region of interest" description="Disordered" evidence="2">
    <location>
        <begin position="257"/>
        <end position="296"/>
    </location>
</feature>
<feature type="region of interest" description="Disordered" evidence="2">
    <location>
        <begin position="122"/>
        <end position="183"/>
    </location>
</feature>
<evidence type="ECO:0000256" key="2">
    <source>
        <dbReference type="SAM" id="MobiDB-lite"/>
    </source>
</evidence>
<keyword evidence="5" id="KW-1185">Reference proteome</keyword>
<dbReference type="GO" id="GO:0008270">
    <property type="term" value="F:zinc ion binding"/>
    <property type="evidence" value="ECO:0007669"/>
    <property type="project" value="UniProtKB-KW"/>
</dbReference>
<feature type="region of interest" description="Disordered" evidence="2">
    <location>
        <begin position="1"/>
        <end position="36"/>
    </location>
</feature>
<dbReference type="OrthoDB" id="3863715at2759"/>
<dbReference type="EMBL" id="KV008842">
    <property type="protein sequence ID" value="KZV29854.1"/>
    <property type="molecule type" value="Genomic_DNA"/>
</dbReference>
<feature type="compositionally biased region" description="Polar residues" evidence="2">
    <location>
        <begin position="282"/>
        <end position="296"/>
    </location>
</feature>
<dbReference type="GO" id="GO:0003676">
    <property type="term" value="F:nucleic acid binding"/>
    <property type="evidence" value="ECO:0007669"/>
    <property type="project" value="InterPro"/>
</dbReference>
<organism evidence="4 5">
    <name type="scientific">Dorcoceras hygrometricum</name>
    <dbReference type="NCBI Taxonomy" id="472368"/>
    <lineage>
        <taxon>Eukaryota</taxon>
        <taxon>Viridiplantae</taxon>
        <taxon>Streptophyta</taxon>
        <taxon>Embryophyta</taxon>
        <taxon>Tracheophyta</taxon>
        <taxon>Spermatophyta</taxon>
        <taxon>Magnoliopsida</taxon>
        <taxon>eudicotyledons</taxon>
        <taxon>Gunneridae</taxon>
        <taxon>Pentapetalae</taxon>
        <taxon>asterids</taxon>
        <taxon>lamiids</taxon>
        <taxon>Lamiales</taxon>
        <taxon>Gesneriaceae</taxon>
        <taxon>Didymocarpoideae</taxon>
        <taxon>Trichosporeae</taxon>
        <taxon>Loxocarpinae</taxon>
        <taxon>Dorcoceras</taxon>
    </lineage>
</organism>
<name>A0A2Z7B5R9_9LAMI</name>
<evidence type="ECO:0000313" key="5">
    <source>
        <dbReference type="Proteomes" id="UP000250235"/>
    </source>
</evidence>
<dbReference type="AlphaFoldDB" id="A0A2Z7B5R9"/>
<reference evidence="4 5" key="1">
    <citation type="journal article" date="2015" name="Proc. Natl. Acad. Sci. U.S.A.">
        <title>The resurrection genome of Boea hygrometrica: A blueprint for survival of dehydration.</title>
        <authorList>
            <person name="Xiao L."/>
            <person name="Yang G."/>
            <person name="Zhang L."/>
            <person name="Yang X."/>
            <person name="Zhao S."/>
            <person name="Ji Z."/>
            <person name="Zhou Q."/>
            <person name="Hu M."/>
            <person name="Wang Y."/>
            <person name="Chen M."/>
            <person name="Xu Y."/>
            <person name="Jin H."/>
            <person name="Xiao X."/>
            <person name="Hu G."/>
            <person name="Bao F."/>
            <person name="Hu Y."/>
            <person name="Wan P."/>
            <person name="Li L."/>
            <person name="Deng X."/>
            <person name="Kuang T."/>
            <person name="Xiang C."/>
            <person name="Zhu J.K."/>
            <person name="Oliver M.J."/>
            <person name="He Y."/>
        </authorList>
    </citation>
    <scope>NUCLEOTIDE SEQUENCE [LARGE SCALE GENOMIC DNA]</scope>
    <source>
        <strain evidence="5">cv. XS01</strain>
    </source>
</reference>
<feature type="compositionally biased region" description="Polar residues" evidence="2">
    <location>
        <begin position="168"/>
        <end position="183"/>
    </location>
</feature>
<keyword evidence="1" id="KW-0479">Metal-binding</keyword>
<proteinExistence type="predicted"/>